<dbReference type="SUPFAM" id="SSF53901">
    <property type="entry name" value="Thiolase-like"/>
    <property type="match status" value="1"/>
</dbReference>
<dbReference type="Gene3D" id="3.40.47.10">
    <property type="match status" value="1"/>
</dbReference>
<dbReference type="EMBL" id="RBUN01000215">
    <property type="protein sequence ID" value="RMV19165.1"/>
    <property type="molecule type" value="Genomic_DNA"/>
</dbReference>
<dbReference type="GO" id="GO:0004315">
    <property type="term" value="F:3-oxoacyl-[acyl-carrier-protein] synthase activity"/>
    <property type="evidence" value="ECO:0007669"/>
    <property type="project" value="TreeGrafter"/>
</dbReference>
<evidence type="ECO:0000256" key="1">
    <source>
        <dbReference type="ARBA" id="ARBA00005189"/>
    </source>
</evidence>
<evidence type="ECO:0000256" key="2">
    <source>
        <dbReference type="ARBA" id="ARBA00022679"/>
    </source>
</evidence>
<dbReference type="Pfam" id="PF00109">
    <property type="entry name" value="ketoacyl-synt"/>
    <property type="match status" value="1"/>
</dbReference>
<evidence type="ECO:0000313" key="5">
    <source>
        <dbReference type="EMBL" id="RMV19165.1"/>
    </source>
</evidence>
<feature type="compositionally biased region" description="Basic residues" evidence="3">
    <location>
        <begin position="91"/>
        <end position="102"/>
    </location>
</feature>
<dbReference type="PANTHER" id="PTHR11712">
    <property type="entry name" value="POLYKETIDE SYNTHASE-RELATED"/>
    <property type="match status" value="1"/>
</dbReference>
<dbReference type="InterPro" id="IPR014030">
    <property type="entry name" value="Ketoacyl_synth_N"/>
</dbReference>
<reference evidence="5 6" key="1">
    <citation type="submission" date="2018-08" db="EMBL/GenBank/DDBJ databases">
        <title>Recombination of ecologically and evolutionarily significant loci maintains genetic cohesion in the Pseudomonas syringae species complex.</title>
        <authorList>
            <person name="Dillon M."/>
            <person name="Thakur S."/>
            <person name="Almeida R.N.D."/>
            <person name="Weir B.S."/>
            <person name="Guttman D.S."/>
        </authorList>
    </citation>
    <scope>NUCLEOTIDE SEQUENCE [LARGE SCALE GENOMIC DNA]</scope>
    <source>
        <strain evidence="5 6">ICMP 11897</strain>
    </source>
</reference>
<gene>
    <name evidence="5" type="ORF">ALP16_05137</name>
</gene>
<feature type="non-terminal residue" evidence="5">
    <location>
        <position position="218"/>
    </location>
</feature>
<dbReference type="PANTHER" id="PTHR11712:SF325">
    <property type="entry name" value="3-OXOACYL-(ACYL-CARRIER-PROTEIN) SYNTHASE II FABF"/>
    <property type="match status" value="1"/>
</dbReference>
<dbReference type="InterPro" id="IPR016039">
    <property type="entry name" value="Thiolase-like"/>
</dbReference>
<accession>A0A3M6AJ06</accession>
<feature type="domain" description="Beta-ketoacyl synthase-like N-terminal" evidence="4">
    <location>
        <begin position="108"/>
        <end position="217"/>
    </location>
</feature>
<keyword evidence="2" id="KW-0808">Transferase</keyword>
<proteinExistence type="predicted"/>
<name>A0A3M6AJ06_PSESS</name>
<comment type="caution">
    <text evidence="5">The sequence shown here is derived from an EMBL/GenBank/DDBJ whole genome shotgun (WGS) entry which is preliminary data.</text>
</comment>
<evidence type="ECO:0000313" key="6">
    <source>
        <dbReference type="Proteomes" id="UP000272703"/>
    </source>
</evidence>
<comment type="pathway">
    <text evidence="1">Lipid metabolism.</text>
</comment>
<dbReference type="InterPro" id="IPR000794">
    <property type="entry name" value="Beta-ketoacyl_synthase"/>
</dbReference>
<feature type="region of interest" description="Disordered" evidence="3">
    <location>
        <begin position="1"/>
        <end position="102"/>
    </location>
</feature>
<dbReference type="Proteomes" id="UP000272703">
    <property type="component" value="Unassembled WGS sequence"/>
</dbReference>
<sequence length="218" mass="23966">MHHLGFRPYRQSWPGQLQRLQGRPDRCGQGTGHRTGQTQNHCQLRRSGADRHRNAGRERASRRTDEDDPGATHGHARGSGGCREFPDVGRSKLHHSSGAGRQRRAVLMKRVVVTGMSGITSVGSDWPTIDASFTANRNGIRRMDEWNRFAELNTRLAGPIDDFAVPAHWTRKQLRSMGRVSRLAVAAAEQALIDAGLLNDPLIRDGRMGTACGSSTGS</sequence>
<dbReference type="GO" id="GO:0005829">
    <property type="term" value="C:cytosol"/>
    <property type="evidence" value="ECO:0007669"/>
    <property type="project" value="TreeGrafter"/>
</dbReference>
<feature type="compositionally biased region" description="Basic and acidic residues" evidence="3">
    <location>
        <begin position="47"/>
        <end position="65"/>
    </location>
</feature>
<dbReference type="GO" id="GO:0006633">
    <property type="term" value="P:fatty acid biosynthetic process"/>
    <property type="evidence" value="ECO:0007669"/>
    <property type="project" value="TreeGrafter"/>
</dbReference>
<protein>
    <submittedName>
        <fullName evidence="5">3-oxoacyl-synthase, inferred for ABFAE pathway</fullName>
    </submittedName>
</protein>
<organism evidence="5 6">
    <name type="scientific">Pseudomonas savastanoi</name>
    <name type="common">Pseudomonas syringae pv. savastanoi</name>
    <dbReference type="NCBI Taxonomy" id="29438"/>
    <lineage>
        <taxon>Bacteria</taxon>
        <taxon>Pseudomonadati</taxon>
        <taxon>Pseudomonadota</taxon>
        <taxon>Gammaproteobacteria</taxon>
        <taxon>Pseudomonadales</taxon>
        <taxon>Pseudomonadaceae</taxon>
        <taxon>Pseudomonas</taxon>
    </lineage>
</organism>
<evidence type="ECO:0000259" key="4">
    <source>
        <dbReference type="Pfam" id="PF00109"/>
    </source>
</evidence>
<dbReference type="AlphaFoldDB" id="A0A3M6AJ06"/>
<evidence type="ECO:0000256" key="3">
    <source>
        <dbReference type="SAM" id="MobiDB-lite"/>
    </source>
</evidence>